<dbReference type="PANTHER" id="PTHR42852:SF6">
    <property type="entry name" value="THIOL:DISULFIDE INTERCHANGE PROTEIN DSBE"/>
    <property type="match status" value="1"/>
</dbReference>
<dbReference type="InterPro" id="IPR013766">
    <property type="entry name" value="Thioredoxin_domain"/>
</dbReference>
<evidence type="ECO:0000256" key="3">
    <source>
        <dbReference type="ARBA" id="ARBA00023157"/>
    </source>
</evidence>
<protein>
    <submittedName>
        <fullName evidence="6">Thiol-disulfide oxidoreductase ResA</fullName>
    </submittedName>
</protein>
<comment type="caution">
    <text evidence="6">The sequence shown here is derived from an EMBL/GenBank/DDBJ whole genome shotgun (WGS) entry which is preliminary data.</text>
</comment>
<organism evidence="6 7">
    <name type="scientific">Novipirellula caenicola</name>
    <dbReference type="NCBI Taxonomy" id="1536901"/>
    <lineage>
        <taxon>Bacteria</taxon>
        <taxon>Pseudomonadati</taxon>
        <taxon>Planctomycetota</taxon>
        <taxon>Planctomycetia</taxon>
        <taxon>Pirellulales</taxon>
        <taxon>Pirellulaceae</taxon>
        <taxon>Novipirellula</taxon>
    </lineage>
</organism>
<dbReference type="Gene3D" id="3.40.30.10">
    <property type="entry name" value="Glutaredoxin"/>
    <property type="match status" value="1"/>
</dbReference>
<evidence type="ECO:0000313" key="7">
    <source>
        <dbReference type="Proteomes" id="UP001416858"/>
    </source>
</evidence>
<evidence type="ECO:0000313" key="6">
    <source>
        <dbReference type="EMBL" id="GAA5509526.1"/>
    </source>
</evidence>
<evidence type="ECO:0000256" key="2">
    <source>
        <dbReference type="ARBA" id="ARBA00022748"/>
    </source>
</evidence>
<gene>
    <name evidence="6" type="primary">resA_12</name>
    <name evidence="6" type="ORF">Rcae01_05026</name>
</gene>
<evidence type="ECO:0000259" key="5">
    <source>
        <dbReference type="PROSITE" id="PS51352"/>
    </source>
</evidence>
<evidence type="ECO:0000256" key="4">
    <source>
        <dbReference type="ARBA" id="ARBA00023284"/>
    </source>
</evidence>
<sequence length="490" mass="55344">MRPFRKTNATMTVIIIAMAVGSVYFSSLHADDANSVDTFRQQWNDLRERMDENLADAAQYLESLIAKDPESEDLNTLRHAVATRFIEAQQYKEATEQFEKLLEFQCDHSDKPANQFGILMTVQSIQDMVRQSGDDKPLQTAVDRGIEALQSKKRQDQPTALLPLSQLVVLKAHFLVADDQQDDAGAIVQSVLQKLVSATQSERADEETMQALLRMLRSLTTADRENDQWREKYITMLDQTVSAAMDAYPESAAIQNEYAETQYLMITQWRQDDPDATTERIKEVAEKLGSVAVRNASVRAVLRRLDLHRERIAAVKPVDSLIGKPAPPWDVDAWVDASQTTQASLKGKVVLLDFWAMWCGPCIATFPHLRQWREEFGEQGFEIIGVTQYYNFDWDEEKSQAARSKDDVPPPTERFAIARFLEHHNLQHPVMVTPNESEMPSEYGVRGIPHVVLIDRDGVVQFVKTGAGEAAAKEIHAEIKALLGSDEKAE</sequence>
<comment type="subcellular location">
    <subcellularLocation>
        <location evidence="1">Cell envelope</location>
    </subcellularLocation>
</comment>
<dbReference type="InterPro" id="IPR050553">
    <property type="entry name" value="Thioredoxin_ResA/DsbE_sf"/>
</dbReference>
<dbReference type="Proteomes" id="UP001416858">
    <property type="component" value="Unassembled WGS sequence"/>
</dbReference>
<dbReference type="PROSITE" id="PS51352">
    <property type="entry name" value="THIOREDOXIN_2"/>
    <property type="match status" value="1"/>
</dbReference>
<dbReference type="CDD" id="cd02966">
    <property type="entry name" value="TlpA_like_family"/>
    <property type="match status" value="1"/>
</dbReference>
<dbReference type="PANTHER" id="PTHR42852">
    <property type="entry name" value="THIOL:DISULFIDE INTERCHANGE PROTEIN DSBE"/>
    <property type="match status" value="1"/>
</dbReference>
<keyword evidence="2" id="KW-0201">Cytochrome c-type biogenesis</keyword>
<proteinExistence type="predicted"/>
<dbReference type="Pfam" id="PF08534">
    <property type="entry name" value="Redoxin"/>
    <property type="match status" value="1"/>
</dbReference>
<keyword evidence="4" id="KW-0676">Redox-active center</keyword>
<dbReference type="InterPro" id="IPR013740">
    <property type="entry name" value="Redoxin"/>
</dbReference>
<name>A0ABP9VXU3_9BACT</name>
<dbReference type="EMBL" id="BAABRO010000014">
    <property type="protein sequence ID" value="GAA5509526.1"/>
    <property type="molecule type" value="Genomic_DNA"/>
</dbReference>
<evidence type="ECO:0000256" key="1">
    <source>
        <dbReference type="ARBA" id="ARBA00004196"/>
    </source>
</evidence>
<keyword evidence="7" id="KW-1185">Reference proteome</keyword>
<reference evidence="6 7" key="1">
    <citation type="submission" date="2024-02" db="EMBL/GenBank/DDBJ databases">
        <title>Rhodopirellula caenicola NBRC 110016.</title>
        <authorList>
            <person name="Ichikawa N."/>
            <person name="Katano-Makiyama Y."/>
            <person name="Hidaka K."/>
        </authorList>
    </citation>
    <scope>NUCLEOTIDE SEQUENCE [LARGE SCALE GENOMIC DNA]</scope>
    <source>
        <strain evidence="6 7">NBRC 110016</strain>
    </source>
</reference>
<dbReference type="InterPro" id="IPR036249">
    <property type="entry name" value="Thioredoxin-like_sf"/>
</dbReference>
<feature type="domain" description="Thioredoxin" evidence="5">
    <location>
        <begin position="320"/>
        <end position="484"/>
    </location>
</feature>
<dbReference type="SUPFAM" id="SSF52833">
    <property type="entry name" value="Thioredoxin-like"/>
    <property type="match status" value="1"/>
</dbReference>
<keyword evidence="3" id="KW-1015">Disulfide bond</keyword>
<accession>A0ABP9VXU3</accession>